<sequence length="816" mass="91341">MACWALQLMGERERERDNKRECDGGRMRERDDEGTEDNEGLRRRREGSRFIVESKVFELVLVERRKTPNLHRGKKERSLVLGPSGSGELRVPTGGLKPLHKGRERRQMGKGLEGTGEILLSIAKGEKEGWASMAENLQLLRRSIGRKDNIQEEKVGGNFAVKRTFAEVEHCIVGSWNPRSGEGDDLEKLGKFLVNSWGLKGSLGLARLERNRILLEFELLDEARRALFSGERTMGGLMLRFEHWSPRTGCREEEEQSNEVWVRIFGLPVSLWNPTILSRVGDECGGFIAIDPQTTKLEELQWARILVKMDGEVKPSMLEIGVEEEVYALVLWWELRSSVKKTRVDSRKSGEVRGDDFSRAGSRVEEESAFERPEALLLSDEGMSMQERGLGREVIADWAQESTTMGSLKRACGPRLQSESMGLKLKGVVTECVGSEVGPSKRWAFDGAGPTSALDGAKPERGLGWDGIADRAQESVTRGLEKRPCGPRLQSELMGLKLKGVVAISAGSEAGQPKRWACDGVSPTSDWMGPDQASPWPKPKGRALSYLGDRGTKEATGESYSFSNRQGSGRGSHEGESYDRSRVLGEINEVGPGEDSNGCWDLVEFTNTSNMVWGVEWDSDVTEPQEIRSEKEDRWEESSLAKFSHFLGFSIEGLEKEILSFLIKIRKRRERIHSKELLEKSKFKRELNRLECSVNYEKGNKQKGPSQGKGDQIVETKIQPMSEGVVRSLGSGRFLDWRALDADGAVGGLLICWDKRSLEILDWEEGQYSHHADSRMWKMGLSGCLRESMVLSPKRKGNAYGKRLGLLEEFGKSLGA</sequence>
<evidence type="ECO:0000259" key="2">
    <source>
        <dbReference type="Pfam" id="PF14111"/>
    </source>
</evidence>
<dbReference type="Proteomes" id="UP000288805">
    <property type="component" value="Unassembled WGS sequence"/>
</dbReference>
<accession>A0A438EZZ5</accession>
<dbReference type="PANTHER" id="PTHR34427">
    <property type="entry name" value="DUF4283 DOMAIN PROTEIN"/>
    <property type="match status" value="1"/>
</dbReference>
<reference evidence="3 4" key="1">
    <citation type="journal article" date="2018" name="PLoS Genet.">
        <title>Population sequencing reveals clonal diversity and ancestral inbreeding in the grapevine cultivar Chardonnay.</title>
        <authorList>
            <person name="Roach M.J."/>
            <person name="Johnson D.L."/>
            <person name="Bohlmann J."/>
            <person name="van Vuuren H.J."/>
            <person name="Jones S.J."/>
            <person name="Pretorius I.S."/>
            <person name="Schmidt S.A."/>
            <person name="Borneman A.R."/>
        </authorList>
    </citation>
    <scope>NUCLEOTIDE SEQUENCE [LARGE SCALE GENOMIC DNA]</scope>
    <source>
        <strain evidence="4">cv. Chardonnay</strain>
        <tissue evidence="3">Leaf</tissue>
    </source>
</reference>
<protein>
    <recommendedName>
        <fullName evidence="2">DUF4283 domain-containing protein</fullName>
    </recommendedName>
</protein>
<comment type="caution">
    <text evidence="3">The sequence shown here is derived from an EMBL/GenBank/DDBJ whole genome shotgun (WGS) entry which is preliminary data.</text>
</comment>
<feature type="region of interest" description="Disordered" evidence="1">
    <location>
        <begin position="512"/>
        <end position="582"/>
    </location>
</feature>
<feature type="compositionally biased region" description="Basic and acidic residues" evidence="1">
    <location>
        <begin position="571"/>
        <end position="582"/>
    </location>
</feature>
<gene>
    <name evidence="3" type="ORF">CK203_091627</name>
</gene>
<evidence type="ECO:0000313" key="4">
    <source>
        <dbReference type="Proteomes" id="UP000288805"/>
    </source>
</evidence>
<dbReference type="PANTHER" id="PTHR34427:SF5">
    <property type="entry name" value="DUF4283 DOMAIN-CONTAINING PROTEIN"/>
    <property type="match status" value="1"/>
</dbReference>
<name>A0A438EZZ5_VITVI</name>
<feature type="compositionally biased region" description="Polar residues" evidence="1">
    <location>
        <begin position="558"/>
        <end position="567"/>
    </location>
</feature>
<dbReference type="AlphaFoldDB" id="A0A438EZZ5"/>
<feature type="domain" description="DUF4283" evidence="2">
    <location>
        <begin position="167"/>
        <end position="251"/>
    </location>
</feature>
<feature type="compositionally biased region" description="Basic and acidic residues" evidence="1">
    <location>
        <begin position="14"/>
        <end position="31"/>
    </location>
</feature>
<evidence type="ECO:0000313" key="3">
    <source>
        <dbReference type="EMBL" id="RVW53265.1"/>
    </source>
</evidence>
<evidence type="ECO:0000256" key="1">
    <source>
        <dbReference type="SAM" id="MobiDB-lite"/>
    </source>
</evidence>
<proteinExistence type="predicted"/>
<dbReference type="Pfam" id="PF14111">
    <property type="entry name" value="DUF4283"/>
    <property type="match status" value="1"/>
</dbReference>
<feature type="region of interest" description="Disordered" evidence="1">
    <location>
        <begin position="14"/>
        <end position="42"/>
    </location>
</feature>
<dbReference type="InterPro" id="IPR025558">
    <property type="entry name" value="DUF4283"/>
</dbReference>
<organism evidence="3 4">
    <name type="scientific">Vitis vinifera</name>
    <name type="common">Grape</name>
    <dbReference type="NCBI Taxonomy" id="29760"/>
    <lineage>
        <taxon>Eukaryota</taxon>
        <taxon>Viridiplantae</taxon>
        <taxon>Streptophyta</taxon>
        <taxon>Embryophyta</taxon>
        <taxon>Tracheophyta</taxon>
        <taxon>Spermatophyta</taxon>
        <taxon>Magnoliopsida</taxon>
        <taxon>eudicotyledons</taxon>
        <taxon>Gunneridae</taxon>
        <taxon>Pentapetalae</taxon>
        <taxon>rosids</taxon>
        <taxon>Vitales</taxon>
        <taxon>Vitaceae</taxon>
        <taxon>Viteae</taxon>
        <taxon>Vitis</taxon>
    </lineage>
</organism>
<dbReference type="EMBL" id="QGNW01001152">
    <property type="protein sequence ID" value="RVW53265.1"/>
    <property type="molecule type" value="Genomic_DNA"/>
</dbReference>
<feature type="region of interest" description="Disordered" evidence="1">
    <location>
        <begin position="77"/>
        <end position="103"/>
    </location>
</feature>